<dbReference type="PANTHER" id="PTHR43200">
    <property type="entry name" value="PHOSPHATASE"/>
    <property type="match status" value="1"/>
</dbReference>
<reference evidence="13" key="1">
    <citation type="submission" date="2020-03" db="EMBL/GenBank/DDBJ databases">
        <title>Genome of Pelagibius litoralis DSM 21314T.</title>
        <authorList>
            <person name="Wang G."/>
        </authorList>
    </citation>
    <scope>NUCLEOTIDE SEQUENCE</scope>
    <source>
        <strain evidence="13">DSM 21314</strain>
    </source>
</reference>
<dbReference type="NCBIfam" id="TIGR02067">
    <property type="entry name" value="his_9_HisN"/>
    <property type="match status" value="1"/>
</dbReference>
<keyword evidence="6 12" id="KW-0479">Metal-binding</keyword>
<dbReference type="EMBL" id="JAAQPH010000020">
    <property type="protein sequence ID" value="NIA71302.1"/>
    <property type="molecule type" value="Genomic_DNA"/>
</dbReference>
<evidence type="ECO:0000256" key="7">
    <source>
        <dbReference type="ARBA" id="ARBA00022801"/>
    </source>
</evidence>
<feature type="binding site" evidence="12">
    <location>
        <position position="91"/>
    </location>
    <ligand>
        <name>Mg(2+)</name>
        <dbReference type="ChEBI" id="CHEBI:18420"/>
        <label>1</label>
        <note>catalytic</note>
    </ligand>
</feature>
<keyword evidence="14" id="KW-1185">Reference proteome</keyword>
<evidence type="ECO:0000313" key="14">
    <source>
        <dbReference type="Proteomes" id="UP000761264"/>
    </source>
</evidence>
<dbReference type="PANTHER" id="PTHR43200:SF6">
    <property type="entry name" value="3'(2'),5'-BISPHOSPHATE NUCLEOTIDASE"/>
    <property type="match status" value="1"/>
</dbReference>
<dbReference type="Proteomes" id="UP000761264">
    <property type="component" value="Unassembled WGS sequence"/>
</dbReference>
<evidence type="ECO:0000256" key="1">
    <source>
        <dbReference type="ARBA" id="ARBA00001946"/>
    </source>
</evidence>
<name>A0A967F1F5_9PROT</name>
<dbReference type="GO" id="GO:0000105">
    <property type="term" value="P:L-histidine biosynthetic process"/>
    <property type="evidence" value="ECO:0007669"/>
    <property type="project" value="UniProtKB-UniRule"/>
</dbReference>
<feature type="binding site" evidence="12">
    <location>
        <position position="89"/>
    </location>
    <ligand>
        <name>Mg(2+)</name>
        <dbReference type="ChEBI" id="CHEBI:18420"/>
        <label>1</label>
        <note>catalytic</note>
    </ligand>
</feature>
<keyword evidence="8 12" id="KW-0460">Magnesium</keyword>
<feature type="binding site" evidence="12">
    <location>
        <position position="217"/>
    </location>
    <ligand>
        <name>Mg(2+)</name>
        <dbReference type="ChEBI" id="CHEBI:18420"/>
        <label>1</label>
        <note>catalytic</note>
    </ligand>
</feature>
<feature type="binding site" evidence="12">
    <location>
        <position position="92"/>
    </location>
    <ligand>
        <name>Mg(2+)</name>
        <dbReference type="ChEBI" id="CHEBI:18420"/>
        <label>1</label>
        <note>catalytic</note>
    </ligand>
</feature>
<gene>
    <name evidence="13" type="primary">hisN</name>
    <name evidence="13" type="ORF">HBA54_22130</name>
</gene>
<dbReference type="FunFam" id="3.30.540.10:FF:000030">
    <property type="entry name" value="Inositol monophosphatase"/>
    <property type="match status" value="1"/>
</dbReference>
<evidence type="ECO:0000256" key="4">
    <source>
        <dbReference type="ARBA" id="ARBA00013085"/>
    </source>
</evidence>
<evidence type="ECO:0000313" key="13">
    <source>
        <dbReference type="EMBL" id="NIA71302.1"/>
    </source>
</evidence>
<evidence type="ECO:0000256" key="2">
    <source>
        <dbReference type="ARBA" id="ARBA00004970"/>
    </source>
</evidence>
<dbReference type="GO" id="GO:0004401">
    <property type="term" value="F:histidinol-phosphatase activity"/>
    <property type="evidence" value="ECO:0007669"/>
    <property type="project" value="UniProtKB-UniRule"/>
</dbReference>
<dbReference type="RefSeq" id="WP_167228793.1">
    <property type="nucleotide sequence ID" value="NZ_JAAQPH010000020.1"/>
</dbReference>
<organism evidence="13 14">
    <name type="scientific">Pelagibius litoralis</name>
    <dbReference type="NCBI Taxonomy" id="374515"/>
    <lineage>
        <taxon>Bacteria</taxon>
        <taxon>Pseudomonadati</taxon>
        <taxon>Pseudomonadota</taxon>
        <taxon>Alphaproteobacteria</taxon>
        <taxon>Rhodospirillales</taxon>
        <taxon>Rhodovibrionaceae</taxon>
        <taxon>Pelagibius</taxon>
    </lineage>
</organism>
<dbReference type="PROSITE" id="PS00629">
    <property type="entry name" value="IMP_1"/>
    <property type="match status" value="1"/>
</dbReference>
<dbReference type="InterPro" id="IPR011809">
    <property type="entry name" value="His_9_proposed"/>
</dbReference>
<evidence type="ECO:0000256" key="11">
    <source>
        <dbReference type="NCBIfam" id="TIGR02067"/>
    </source>
</evidence>
<accession>A0A967F1F5</accession>
<dbReference type="CDD" id="cd01641">
    <property type="entry name" value="Bacterial_IMPase_like_1"/>
    <property type="match status" value="1"/>
</dbReference>
<sequence>MSVTEETCSQEFIDLAGALATTARGIARQYFRQGLAIEDKADESPVTRADREAEAAMRKLIGAAYPDHGIFGEEYGAENPDADFVWVLDPIDGTRRFITGNPLFGSLIALLHHNKPILGVIDMPILEERWLGIAGRPSLFTDRQGSREARVRPCPQLAGATILSTAPEMFQGANGPAFQRLRDSAKLTLYGGDCFNYGLLASGFADIVVEADLAPYDYLAHAPIVAGAGGVMSDWQGAPLTLQSDGRVLCAGDPACHDQAVALLRTA</sequence>
<comment type="catalytic activity">
    <reaction evidence="10">
        <text>L-histidinol phosphate + H2O = L-histidinol + phosphate</text>
        <dbReference type="Rhea" id="RHEA:14465"/>
        <dbReference type="ChEBI" id="CHEBI:15377"/>
        <dbReference type="ChEBI" id="CHEBI:43474"/>
        <dbReference type="ChEBI" id="CHEBI:57699"/>
        <dbReference type="ChEBI" id="CHEBI:57980"/>
        <dbReference type="EC" id="3.1.3.15"/>
    </reaction>
</comment>
<comment type="pathway">
    <text evidence="2">Amino-acid biosynthesis; L-histidine biosynthesis; L-histidine from 5-phospho-alpha-D-ribose 1-diphosphate: step 8/9.</text>
</comment>
<dbReference type="Gene3D" id="3.30.540.10">
    <property type="entry name" value="Fructose-1,6-Bisphosphatase, subunit A, domain 1"/>
    <property type="match status" value="1"/>
</dbReference>
<dbReference type="AlphaFoldDB" id="A0A967F1F5"/>
<dbReference type="InterPro" id="IPR000760">
    <property type="entry name" value="Inositol_monophosphatase-like"/>
</dbReference>
<protein>
    <recommendedName>
        <fullName evidence="4 11">Histidinol-phosphatase</fullName>
        <ecNumber evidence="4 11">3.1.3.15</ecNumber>
    </recommendedName>
</protein>
<evidence type="ECO:0000256" key="3">
    <source>
        <dbReference type="ARBA" id="ARBA00009759"/>
    </source>
</evidence>
<comment type="similarity">
    <text evidence="3">Belongs to the inositol monophosphatase superfamily.</text>
</comment>
<comment type="caution">
    <text evidence="13">The sequence shown here is derived from an EMBL/GenBank/DDBJ whole genome shotgun (WGS) entry which is preliminary data.</text>
</comment>
<dbReference type="EC" id="3.1.3.15" evidence="4 11"/>
<evidence type="ECO:0000256" key="6">
    <source>
        <dbReference type="ARBA" id="ARBA00022723"/>
    </source>
</evidence>
<keyword evidence="7 13" id="KW-0378">Hydrolase</keyword>
<feature type="binding site" evidence="12">
    <location>
        <position position="73"/>
    </location>
    <ligand>
        <name>Mg(2+)</name>
        <dbReference type="ChEBI" id="CHEBI:18420"/>
        <label>1</label>
        <note>catalytic</note>
    </ligand>
</feature>
<dbReference type="InterPro" id="IPR051090">
    <property type="entry name" value="Inositol_monoP_superfamily"/>
</dbReference>
<dbReference type="InterPro" id="IPR020583">
    <property type="entry name" value="Inositol_monoP_metal-BS"/>
</dbReference>
<dbReference type="Pfam" id="PF00459">
    <property type="entry name" value="Inositol_P"/>
    <property type="match status" value="1"/>
</dbReference>
<evidence type="ECO:0000256" key="10">
    <source>
        <dbReference type="ARBA" id="ARBA00049158"/>
    </source>
</evidence>
<dbReference type="PRINTS" id="PR00377">
    <property type="entry name" value="IMPHPHTASES"/>
</dbReference>
<evidence type="ECO:0000256" key="8">
    <source>
        <dbReference type="ARBA" id="ARBA00022842"/>
    </source>
</evidence>
<keyword evidence="9" id="KW-0368">Histidine biosynthesis</keyword>
<evidence type="ECO:0000256" key="12">
    <source>
        <dbReference type="PIRSR" id="PIRSR600760-2"/>
    </source>
</evidence>
<dbReference type="GO" id="GO:0046872">
    <property type="term" value="F:metal ion binding"/>
    <property type="evidence" value="ECO:0007669"/>
    <property type="project" value="UniProtKB-KW"/>
</dbReference>
<proteinExistence type="inferred from homology"/>
<evidence type="ECO:0000256" key="5">
    <source>
        <dbReference type="ARBA" id="ARBA00022605"/>
    </source>
</evidence>
<evidence type="ECO:0000256" key="9">
    <source>
        <dbReference type="ARBA" id="ARBA00023102"/>
    </source>
</evidence>
<keyword evidence="5" id="KW-0028">Amino-acid biosynthesis</keyword>
<comment type="cofactor">
    <cofactor evidence="1 12">
        <name>Mg(2+)</name>
        <dbReference type="ChEBI" id="CHEBI:18420"/>
    </cofactor>
</comment>
<dbReference type="Gene3D" id="3.40.190.80">
    <property type="match status" value="1"/>
</dbReference>
<dbReference type="SUPFAM" id="SSF56655">
    <property type="entry name" value="Carbohydrate phosphatase"/>
    <property type="match status" value="1"/>
</dbReference>